<organism evidence="3 4">
    <name type="scientific">Enterovibrio norvegicus</name>
    <dbReference type="NCBI Taxonomy" id="188144"/>
    <lineage>
        <taxon>Bacteria</taxon>
        <taxon>Pseudomonadati</taxon>
        <taxon>Pseudomonadota</taxon>
        <taxon>Gammaproteobacteria</taxon>
        <taxon>Vibrionales</taxon>
        <taxon>Vibrionaceae</taxon>
        <taxon>Enterovibrio</taxon>
    </lineage>
</organism>
<keyword evidence="2" id="KW-1133">Transmembrane helix</keyword>
<keyword evidence="4" id="KW-1185">Reference proteome</keyword>
<evidence type="ECO:0000256" key="2">
    <source>
        <dbReference type="SAM" id="Phobius"/>
    </source>
</evidence>
<gene>
    <name evidence="3" type="ORF">ACED35_24230</name>
</gene>
<accession>A0ABV4L955</accession>
<evidence type="ECO:0000313" key="4">
    <source>
        <dbReference type="Proteomes" id="UP001569154"/>
    </source>
</evidence>
<evidence type="ECO:0000313" key="3">
    <source>
        <dbReference type="EMBL" id="MEZ8084216.1"/>
    </source>
</evidence>
<dbReference type="Proteomes" id="UP001569154">
    <property type="component" value="Unassembled WGS sequence"/>
</dbReference>
<keyword evidence="2" id="KW-0472">Membrane</keyword>
<name>A0ABV4L955_9GAMM</name>
<sequence>MALIEAFSTVLAAAGSVAAIGFLAKLFANSIASAAIKRYELVNAQALEEQKLTHQKELEDIKSQLVKLQKEHEIVFSNLYVKREKVVINLYKLMSELALLYEHKRKDSSIEVDTKCRALIDYFELNRLYFPRDIAGEINNVINTVFYLSNDPEHEKYEQLVFQLKVQVYDQMESAFRELLKIEDYR</sequence>
<proteinExistence type="predicted"/>
<reference evidence="3 4" key="1">
    <citation type="submission" date="2024-06" db="EMBL/GenBank/DDBJ databases">
        <authorList>
            <person name="Steensen K."/>
            <person name="Seneca J."/>
            <person name="Bartlau N."/>
            <person name="Yu A.X."/>
            <person name="Polz M.F."/>
        </authorList>
    </citation>
    <scope>NUCLEOTIDE SEQUENCE [LARGE SCALE GENOMIC DNA]</scope>
    <source>
        <strain evidence="3 4">1F260</strain>
    </source>
</reference>
<comment type="caution">
    <text evidence="3">The sequence shown here is derived from an EMBL/GenBank/DDBJ whole genome shotgun (WGS) entry which is preliminary data.</text>
</comment>
<protein>
    <submittedName>
        <fullName evidence="3">Uncharacterized protein</fullName>
    </submittedName>
</protein>
<dbReference type="RefSeq" id="WP_017013796.1">
    <property type="nucleotide sequence ID" value="NZ_AJYG02000047.1"/>
</dbReference>
<feature type="transmembrane region" description="Helical" evidence="2">
    <location>
        <begin position="6"/>
        <end position="28"/>
    </location>
</feature>
<evidence type="ECO:0000256" key="1">
    <source>
        <dbReference type="SAM" id="Coils"/>
    </source>
</evidence>
<dbReference type="EMBL" id="JBGONM010000139">
    <property type="protein sequence ID" value="MEZ8084216.1"/>
    <property type="molecule type" value="Genomic_DNA"/>
</dbReference>
<feature type="coiled-coil region" evidence="1">
    <location>
        <begin position="44"/>
        <end position="71"/>
    </location>
</feature>
<keyword evidence="2" id="KW-0812">Transmembrane</keyword>
<keyword evidence="1" id="KW-0175">Coiled coil</keyword>